<sequence length="354" mass="35640">MLKSIRAKAAVAGAIALALVGATAPAAMAAITPSGSSSAFYILDDNATLIADGAVRQWDDFILGNPNAVNPGDAFVGSADATGVKVFLSTRGQERDIQNWVGKNDAGFAPGTKDVSYPNISIFQIDGANMGTVKTNGGQFSLGIAFTKSNDVLIADSGVMYAHITVYPGGTWSYVASTDVTAPVDPCVADPASCQTGDIDLQATTIAAEDGALQLTVPANAAATFGTATLVNRLSTSTATLPEVTVSDDRVVSRPGWTLTQSVANFVSGTNTIEAKHLGSTPKVVAAGTTSTTATAGAAQTPGTAAYPSAFADGAAGPGSLGITKLSADLKLVAPVDAPAGTYTSKMTLTLVSK</sequence>
<protein>
    <submittedName>
        <fullName evidence="1">Uncharacterized protein</fullName>
    </submittedName>
</protein>
<name>A0A2S0WYQ1_9MICO</name>
<evidence type="ECO:0000313" key="1">
    <source>
        <dbReference type="EMBL" id="AWB96448.1"/>
    </source>
</evidence>
<organism evidence="1 2">
    <name type="scientific">Agromyces badenianii</name>
    <dbReference type="NCBI Taxonomy" id="2080742"/>
    <lineage>
        <taxon>Bacteria</taxon>
        <taxon>Bacillati</taxon>
        <taxon>Actinomycetota</taxon>
        <taxon>Actinomycetes</taxon>
        <taxon>Micrococcales</taxon>
        <taxon>Microbacteriaceae</taxon>
        <taxon>Agromyces</taxon>
    </lineage>
</organism>
<reference evidence="1 2" key="1">
    <citation type="submission" date="2018-04" db="EMBL/GenBank/DDBJ databases">
        <authorList>
            <person name="Li J."/>
        </authorList>
    </citation>
    <scope>NUCLEOTIDE SEQUENCE [LARGE SCALE GENOMIC DNA]</scope>
    <source>
        <strain evidence="2">30A</strain>
    </source>
</reference>
<keyword evidence="2" id="KW-1185">Reference proteome</keyword>
<evidence type="ECO:0000313" key="2">
    <source>
        <dbReference type="Proteomes" id="UP000244729"/>
    </source>
</evidence>
<dbReference type="Proteomes" id="UP000244729">
    <property type="component" value="Chromosome"/>
</dbReference>
<proteinExistence type="predicted"/>
<gene>
    <name evidence="1" type="ORF">DCE93_12980</name>
</gene>
<accession>A0A2S0WYQ1</accession>
<dbReference type="KEGG" id="agm:DCE93_12980"/>
<dbReference type="OrthoDB" id="5099901at2"/>
<dbReference type="EMBL" id="CP028913">
    <property type="protein sequence ID" value="AWB96448.1"/>
    <property type="molecule type" value="Genomic_DNA"/>
</dbReference>
<dbReference type="AlphaFoldDB" id="A0A2S0WYQ1"/>
<dbReference type="RefSeq" id="WP_108596245.1">
    <property type="nucleotide sequence ID" value="NZ_CP028913.1"/>
</dbReference>